<dbReference type="Gramene" id="evm.model.10.240">
    <property type="protein sequence ID" value="cds.evm.model.10.240"/>
    <property type="gene ID" value="evm.TU.10.240"/>
</dbReference>
<dbReference type="Proteomes" id="UP000596661">
    <property type="component" value="Unassembled WGS sequence"/>
</dbReference>
<keyword evidence="2 4" id="KW-0472">Membrane</keyword>
<keyword evidence="4" id="KW-0812">Transmembrane</keyword>
<keyword evidence="4" id="KW-1133">Transmembrane helix</keyword>
<evidence type="ECO:0000256" key="1">
    <source>
        <dbReference type="ARBA" id="ARBA00004370"/>
    </source>
</evidence>
<dbReference type="GO" id="GO:0005886">
    <property type="term" value="C:plasma membrane"/>
    <property type="evidence" value="ECO:0007669"/>
    <property type="project" value="TreeGrafter"/>
</dbReference>
<keyword evidence="6" id="KW-1185">Reference proteome</keyword>
<evidence type="ECO:0000256" key="4">
    <source>
        <dbReference type="SAM" id="Phobius"/>
    </source>
</evidence>
<name>A0A803QMX6_CANSA</name>
<dbReference type="EMBL" id="UZAU01000789">
    <property type="status" value="NOT_ANNOTATED_CDS"/>
    <property type="molecule type" value="Genomic_DNA"/>
</dbReference>
<feature type="transmembrane region" description="Helical" evidence="4">
    <location>
        <begin position="53"/>
        <end position="75"/>
    </location>
</feature>
<accession>A0A803QMX6</accession>
<dbReference type="PANTHER" id="PTHR31234:SF55">
    <property type="entry name" value="LATE EMBRYOGENESIS ABUNDANT (LEA) HYDROXYPROLINE-RICH GLYCOPROTEIN FAMILY"/>
    <property type="match status" value="1"/>
</dbReference>
<dbReference type="AlphaFoldDB" id="A0A803QMX6"/>
<protein>
    <recommendedName>
        <fullName evidence="7">Late embryogenesis abundant protein LEA-2 subgroup domain-containing protein</fullName>
    </recommendedName>
</protein>
<organism evidence="5 6">
    <name type="scientific">Cannabis sativa</name>
    <name type="common">Hemp</name>
    <name type="synonym">Marijuana</name>
    <dbReference type="NCBI Taxonomy" id="3483"/>
    <lineage>
        <taxon>Eukaryota</taxon>
        <taxon>Viridiplantae</taxon>
        <taxon>Streptophyta</taxon>
        <taxon>Embryophyta</taxon>
        <taxon>Tracheophyta</taxon>
        <taxon>Spermatophyta</taxon>
        <taxon>Magnoliopsida</taxon>
        <taxon>eudicotyledons</taxon>
        <taxon>Gunneridae</taxon>
        <taxon>Pentapetalae</taxon>
        <taxon>rosids</taxon>
        <taxon>fabids</taxon>
        <taxon>Rosales</taxon>
        <taxon>Cannabaceae</taxon>
        <taxon>Cannabis</taxon>
    </lineage>
</organism>
<sequence>MGYPQSYSNNNGYHHHPYNPYTQPPPPHYYTNQTYPYAANTNSGGSSSFIKGFFVTLILIILLICVSTIITWIILRPQIPTFHVDRLEVNDLNLSKTNFSATIQANLTVENPNKKLKINFHEIKGYVFFRERSLSSSEVDPIFLETETRGTMRLRVVSKENKEDLIGGWVVDEMRREREHGLLSLNVRLAVFATFKSSSWWTRHAYMKVFCEHLDVRFVGSADNGVWIANNNSPKCEEEELRRSQHDHLISYQWPPEKSSSATSQPSIQECEPYIAQGQHGIRGVQGFFPDRDSQTMSRGTFIFQGWTNFDQGTGSGSLVGHWYDELPNSMKERVHSLGLHPLVEGINQSAIDTPLMQALAEKWKDETMNQIGRGATTFMSQHHNNNWRPMESVGDLGYRILPLSPRN</sequence>
<dbReference type="EnsemblPlants" id="evm.model.10.240">
    <property type="protein sequence ID" value="cds.evm.model.10.240"/>
    <property type="gene ID" value="evm.TU.10.240"/>
</dbReference>
<evidence type="ECO:0000256" key="2">
    <source>
        <dbReference type="ARBA" id="ARBA00023136"/>
    </source>
</evidence>
<dbReference type="GO" id="GO:0098542">
    <property type="term" value="P:defense response to other organism"/>
    <property type="evidence" value="ECO:0007669"/>
    <property type="project" value="InterPro"/>
</dbReference>
<evidence type="ECO:0000313" key="6">
    <source>
        <dbReference type="Proteomes" id="UP000596661"/>
    </source>
</evidence>
<dbReference type="InterPro" id="IPR044839">
    <property type="entry name" value="NDR1-like"/>
</dbReference>
<feature type="compositionally biased region" description="Low complexity" evidence="3">
    <location>
        <begin position="1"/>
        <end position="12"/>
    </location>
</feature>
<evidence type="ECO:0000256" key="3">
    <source>
        <dbReference type="SAM" id="MobiDB-lite"/>
    </source>
</evidence>
<dbReference type="PANTHER" id="PTHR31234">
    <property type="entry name" value="LATE EMBRYOGENESIS ABUNDANT (LEA) HYDROXYPROLINE-RICH GLYCOPROTEIN FAMILY"/>
    <property type="match status" value="1"/>
</dbReference>
<feature type="region of interest" description="Disordered" evidence="3">
    <location>
        <begin position="1"/>
        <end position="25"/>
    </location>
</feature>
<evidence type="ECO:0000313" key="5">
    <source>
        <dbReference type="EnsemblPlants" id="cds.evm.model.10.240"/>
    </source>
</evidence>
<evidence type="ECO:0008006" key="7">
    <source>
        <dbReference type="Google" id="ProtNLM"/>
    </source>
</evidence>
<comment type="subcellular location">
    <subcellularLocation>
        <location evidence="1">Membrane</location>
    </subcellularLocation>
</comment>
<proteinExistence type="predicted"/>
<reference evidence="5" key="1">
    <citation type="submission" date="2021-03" db="UniProtKB">
        <authorList>
            <consortium name="EnsemblPlants"/>
        </authorList>
    </citation>
    <scope>IDENTIFICATION</scope>
</reference>